<dbReference type="InterPro" id="IPR012334">
    <property type="entry name" value="Pectin_lyas_fold"/>
</dbReference>
<dbReference type="PANTHER" id="PTHR33407:SF9">
    <property type="entry name" value="PECTATE LYASE F-RELATED"/>
    <property type="match status" value="1"/>
</dbReference>
<evidence type="ECO:0000256" key="6">
    <source>
        <dbReference type="ARBA" id="ARBA00022729"/>
    </source>
</evidence>
<evidence type="ECO:0000256" key="1">
    <source>
        <dbReference type="ARBA" id="ARBA00000695"/>
    </source>
</evidence>
<dbReference type="InterPro" id="IPR004898">
    <property type="entry name" value="Pectate_lyase_PlyH/PlyE-like"/>
</dbReference>
<dbReference type="EMBL" id="HF935357">
    <property type="protein sequence ID" value="CCX07613.1"/>
    <property type="molecule type" value="Genomic_DNA"/>
</dbReference>
<dbReference type="GO" id="GO:0045490">
    <property type="term" value="P:pectin catabolic process"/>
    <property type="evidence" value="ECO:0007669"/>
    <property type="project" value="TreeGrafter"/>
</dbReference>
<dbReference type="EC" id="4.2.2.2" evidence="10"/>
<dbReference type="STRING" id="1076935.U4LBE6"/>
<protein>
    <recommendedName>
        <fullName evidence="10">Pectate lyase</fullName>
        <ecNumber evidence="10">4.2.2.2</ecNumber>
    </recommendedName>
</protein>
<name>U4LBE6_PYROM</name>
<comment type="subcellular location">
    <subcellularLocation>
        <location evidence="3 10">Secreted</location>
    </subcellularLocation>
</comment>
<comment type="function">
    <text evidence="9 10">Pectinolytic enzyme consist of four classes of enzymes: pectin lyase, polygalacturonase, pectin methylesterase and rhamnogalacturonase. Among pectinolytic enzymes, pectin lyase is the most important in depolymerization of pectin, since it cleaves internal glycosidic bonds of highly methylated pectins. Favors pectate, the anion, over pectin, the methyl ester.</text>
</comment>
<evidence type="ECO:0000256" key="8">
    <source>
        <dbReference type="ARBA" id="ARBA00023239"/>
    </source>
</evidence>
<dbReference type="Pfam" id="PF03211">
    <property type="entry name" value="Pectate_lyase"/>
    <property type="match status" value="1"/>
</dbReference>
<comment type="similarity">
    <text evidence="4 10">Belongs to the polysaccharide lyase 3 family.</text>
</comment>
<dbReference type="OMA" id="FYTMMKR"/>
<feature type="chain" id="PRO_5012384418" description="Pectate lyase" evidence="11">
    <location>
        <begin position="16"/>
        <end position="243"/>
    </location>
</feature>
<evidence type="ECO:0000313" key="12">
    <source>
        <dbReference type="EMBL" id="CCX07613.1"/>
    </source>
</evidence>
<evidence type="ECO:0000256" key="7">
    <source>
        <dbReference type="ARBA" id="ARBA00022837"/>
    </source>
</evidence>
<keyword evidence="7 10" id="KW-0106">Calcium</keyword>
<accession>U4LBE6</accession>
<dbReference type="GO" id="GO:0005576">
    <property type="term" value="C:extracellular region"/>
    <property type="evidence" value="ECO:0007669"/>
    <property type="project" value="UniProtKB-SubCell"/>
</dbReference>
<dbReference type="AlphaFoldDB" id="U4LBE6"/>
<organism evidence="12 13">
    <name type="scientific">Pyronema omphalodes (strain CBS 100304)</name>
    <name type="common">Pyronema confluens</name>
    <dbReference type="NCBI Taxonomy" id="1076935"/>
    <lineage>
        <taxon>Eukaryota</taxon>
        <taxon>Fungi</taxon>
        <taxon>Dikarya</taxon>
        <taxon>Ascomycota</taxon>
        <taxon>Pezizomycotina</taxon>
        <taxon>Pezizomycetes</taxon>
        <taxon>Pezizales</taxon>
        <taxon>Pyronemataceae</taxon>
        <taxon>Pyronema</taxon>
    </lineage>
</organism>
<sequence>MQFLTILPFITIALGAATTTFPSATGTLTYSAVQTISAGGTYDGKMKRIDRGVSCTGQAEGGDKDAVFILQEGATLKNVIIGPNQIEGVHCKGSCTIQNVWWDDVCEDALTIKQTSGTSIINGGGARNADDKIIQHNGAGKVVIKDFYAENFGKLYRSCGNCSTQYKRAVEISGVVAKTGKVLAGANENFGDTVTIKSACLKDVKKVCVRFDGNDNGDEPSEISNGPDGKVCIYDTSVITSNC</sequence>
<proteinExistence type="inferred from homology"/>
<evidence type="ECO:0000256" key="2">
    <source>
        <dbReference type="ARBA" id="ARBA00001913"/>
    </source>
</evidence>
<comment type="cofactor">
    <cofactor evidence="2 10">
        <name>Ca(2+)</name>
        <dbReference type="ChEBI" id="CHEBI:29108"/>
    </cofactor>
</comment>
<evidence type="ECO:0000256" key="3">
    <source>
        <dbReference type="ARBA" id="ARBA00004613"/>
    </source>
</evidence>
<comment type="catalytic activity">
    <reaction evidence="1 10">
        <text>Eliminative cleavage of (1-&gt;4)-alpha-D-galacturonan to give oligosaccharides with 4-deoxy-alpha-D-galact-4-enuronosyl groups at their non-reducing ends.</text>
        <dbReference type="EC" id="4.2.2.2"/>
    </reaction>
</comment>
<evidence type="ECO:0000256" key="5">
    <source>
        <dbReference type="ARBA" id="ARBA00022525"/>
    </source>
</evidence>
<keyword evidence="8 10" id="KW-0456">Lyase</keyword>
<dbReference type="Proteomes" id="UP000018144">
    <property type="component" value="Unassembled WGS sequence"/>
</dbReference>
<reference evidence="12 13" key="1">
    <citation type="journal article" date="2013" name="PLoS Genet.">
        <title>The genome and development-dependent transcriptomes of Pyronema confluens: a window into fungal evolution.</title>
        <authorList>
            <person name="Traeger S."/>
            <person name="Altegoer F."/>
            <person name="Freitag M."/>
            <person name="Gabaldon T."/>
            <person name="Kempken F."/>
            <person name="Kumar A."/>
            <person name="Marcet-Houben M."/>
            <person name="Poggeler S."/>
            <person name="Stajich J.E."/>
            <person name="Nowrousian M."/>
        </authorList>
    </citation>
    <scope>NUCLEOTIDE SEQUENCE [LARGE SCALE GENOMIC DNA]</scope>
    <source>
        <strain evidence="13">CBS 100304</strain>
        <tissue evidence="12">Vegetative mycelium</tissue>
    </source>
</reference>
<evidence type="ECO:0000256" key="4">
    <source>
        <dbReference type="ARBA" id="ARBA00006463"/>
    </source>
</evidence>
<evidence type="ECO:0000313" key="13">
    <source>
        <dbReference type="Proteomes" id="UP000018144"/>
    </source>
</evidence>
<feature type="signal peptide" evidence="11">
    <location>
        <begin position="1"/>
        <end position="15"/>
    </location>
</feature>
<gene>
    <name evidence="12" type="ORF">PCON_07202</name>
</gene>
<keyword evidence="5 10" id="KW-0964">Secreted</keyword>
<dbReference type="PANTHER" id="PTHR33407">
    <property type="entry name" value="PECTATE LYASE F-RELATED"/>
    <property type="match status" value="1"/>
</dbReference>
<dbReference type="SUPFAM" id="SSF51126">
    <property type="entry name" value="Pectin lyase-like"/>
    <property type="match status" value="1"/>
</dbReference>
<evidence type="ECO:0000256" key="11">
    <source>
        <dbReference type="SAM" id="SignalP"/>
    </source>
</evidence>
<dbReference type="eggNOG" id="ENOG502S0S1">
    <property type="taxonomic scope" value="Eukaryota"/>
</dbReference>
<evidence type="ECO:0000256" key="9">
    <source>
        <dbReference type="ARBA" id="ARBA00025679"/>
    </source>
</evidence>
<dbReference type="OrthoDB" id="441042at2759"/>
<dbReference type="GO" id="GO:0030570">
    <property type="term" value="F:pectate lyase activity"/>
    <property type="evidence" value="ECO:0007669"/>
    <property type="project" value="UniProtKB-UniRule"/>
</dbReference>
<evidence type="ECO:0000256" key="10">
    <source>
        <dbReference type="RuleBase" id="RU367009"/>
    </source>
</evidence>
<keyword evidence="6 11" id="KW-0732">Signal</keyword>
<dbReference type="InterPro" id="IPR011050">
    <property type="entry name" value="Pectin_lyase_fold/virulence"/>
</dbReference>
<dbReference type="Gene3D" id="2.160.20.10">
    <property type="entry name" value="Single-stranded right-handed beta-helix, Pectin lyase-like"/>
    <property type="match status" value="1"/>
</dbReference>
<keyword evidence="13" id="KW-1185">Reference proteome</keyword>